<dbReference type="PROSITE" id="PS50011">
    <property type="entry name" value="PROTEIN_KINASE_DOM"/>
    <property type="match status" value="2"/>
</dbReference>
<dbReference type="GO" id="GO:1902531">
    <property type="term" value="P:regulation of intracellular signal transduction"/>
    <property type="evidence" value="ECO:0007669"/>
    <property type="project" value="UniProtKB-ARBA"/>
</dbReference>
<evidence type="ECO:0000256" key="1">
    <source>
        <dbReference type="ARBA" id="ARBA00022527"/>
    </source>
</evidence>
<dbReference type="Gene3D" id="3.30.200.20">
    <property type="entry name" value="Phosphorylase Kinase, domain 1"/>
    <property type="match status" value="2"/>
</dbReference>
<dbReference type="Gene3D" id="6.10.140.2120">
    <property type="match status" value="1"/>
</dbReference>
<evidence type="ECO:0000313" key="13">
    <source>
        <dbReference type="EMBL" id="CAG03047.1"/>
    </source>
</evidence>
<feature type="non-terminal residue" evidence="13">
    <location>
        <position position="703"/>
    </location>
</feature>
<gene>
    <name evidence="13" type="ORF">GSTENG00022322001</name>
</gene>
<feature type="region of interest" description="Disordered" evidence="11">
    <location>
        <begin position="675"/>
        <end position="703"/>
    </location>
</feature>
<dbReference type="InterPro" id="IPR000719">
    <property type="entry name" value="Prot_kinase_dom"/>
</dbReference>
<organism evidence="13">
    <name type="scientific">Tetraodon nigroviridis</name>
    <name type="common">Spotted green pufferfish</name>
    <name type="synonym">Chelonodon nigroviridis</name>
    <dbReference type="NCBI Taxonomy" id="99883"/>
    <lineage>
        <taxon>Eukaryota</taxon>
        <taxon>Metazoa</taxon>
        <taxon>Chordata</taxon>
        <taxon>Craniata</taxon>
        <taxon>Vertebrata</taxon>
        <taxon>Euteleostomi</taxon>
        <taxon>Actinopterygii</taxon>
        <taxon>Neopterygii</taxon>
        <taxon>Teleostei</taxon>
        <taxon>Neoteleostei</taxon>
        <taxon>Acanthomorphata</taxon>
        <taxon>Eupercaria</taxon>
        <taxon>Tetraodontiformes</taxon>
        <taxon>Tetradontoidea</taxon>
        <taxon>Tetraodontidae</taxon>
        <taxon>Tetraodon</taxon>
    </lineage>
</organism>
<comment type="similarity">
    <text evidence="6">Belongs to the protein kinase superfamily. STE Ser/Thr protein kinase family. MAP kinase kinase subfamily.</text>
</comment>
<reference evidence="13" key="1">
    <citation type="journal article" date="2004" name="Nature">
        <title>Genome duplication in the teleost fish Tetraodon nigroviridis reveals the early vertebrate proto-karyotype.</title>
        <authorList>
            <person name="Jaillon O."/>
            <person name="Aury J.-M."/>
            <person name="Brunet F."/>
            <person name="Petit J.-L."/>
            <person name="Stange-Thomann N."/>
            <person name="Mauceli E."/>
            <person name="Bouneau L."/>
            <person name="Fischer C."/>
            <person name="Ozouf-Costaz C."/>
            <person name="Bernot A."/>
            <person name="Nicaud S."/>
            <person name="Jaffe D."/>
            <person name="Fisher S."/>
            <person name="Lutfalla G."/>
            <person name="Dossat C."/>
            <person name="Segurens B."/>
            <person name="Dasilva C."/>
            <person name="Salanoubat M."/>
            <person name="Levy M."/>
            <person name="Boudet N."/>
            <person name="Castellano S."/>
            <person name="Anthouard V."/>
            <person name="Jubin C."/>
            <person name="Castelli V."/>
            <person name="Katinka M."/>
            <person name="Vacherie B."/>
            <person name="Biemont C."/>
            <person name="Skalli Z."/>
            <person name="Cattolico L."/>
            <person name="Poulain J."/>
            <person name="De Berardinis V."/>
            <person name="Cruaud C."/>
            <person name="Duprat S."/>
            <person name="Brottier P."/>
            <person name="Coutanceau J.-P."/>
            <person name="Gouzy J."/>
            <person name="Parra G."/>
            <person name="Lardier G."/>
            <person name="Chapple C."/>
            <person name="McKernan K.J."/>
            <person name="McEwan P."/>
            <person name="Bosak S."/>
            <person name="Kellis M."/>
            <person name="Volff J.-N."/>
            <person name="Guigo R."/>
            <person name="Zody M.C."/>
            <person name="Mesirov J."/>
            <person name="Lindblad-Toh K."/>
            <person name="Birren B."/>
            <person name="Nusbaum C."/>
            <person name="Kahn D."/>
            <person name="Robinson-Rechavi M."/>
            <person name="Laudet V."/>
            <person name="Schachter V."/>
            <person name="Quetier F."/>
            <person name="Saurin W."/>
            <person name="Scarpelli C."/>
            <person name="Wincker P."/>
            <person name="Lander E.S."/>
            <person name="Weissenbach J."/>
            <person name="Roest Crollius H."/>
        </authorList>
    </citation>
    <scope>NUCLEOTIDE SEQUENCE [LARGE SCALE GENOMIC DNA]</scope>
</reference>
<dbReference type="InterPro" id="IPR008271">
    <property type="entry name" value="Ser/Thr_kinase_AS"/>
</dbReference>
<evidence type="ECO:0000256" key="3">
    <source>
        <dbReference type="ARBA" id="ARBA00022741"/>
    </source>
</evidence>
<evidence type="ECO:0000256" key="6">
    <source>
        <dbReference type="ARBA" id="ARBA00038035"/>
    </source>
</evidence>
<dbReference type="GO" id="GO:0005524">
    <property type="term" value="F:ATP binding"/>
    <property type="evidence" value="ECO:0007669"/>
    <property type="project" value="UniProtKB-KW"/>
</dbReference>
<keyword evidence="5" id="KW-0067">ATP-binding</keyword>
<proteinExistence type="inferred from homology"/>
<dbReference type="SMART" id="SM00220">
    <property type="entry name" value="S_TKc"/>
    <property type="match status" value="2"/>
</dbReference>
<dbReference type="GO" id="GO:0004708">
    <property type="term" value="F:MAP kinase kinase activity"/>
    <property type="evidence" value="ECO:0007669"/>
    <property type="project" value="UniProtKB-EC"/>
</dbReference>
<dbReference type="PANTHER" id="PTHR48013">
    <property type="entry name" value="DUAL SPECIFICITY MITOGEN-ACTIVATED PROTEIN KINASE KINASE 5-RELATED"/>
    <property type="match status" value="1"/>
</dbReference>
<keyword evidence="3" id="KW-0547">Nucleotide-binding</keyword>
<dbReference type="FunFam" id="3.30.200.20:FF:000040">
    <property type="entry name" value="Dual specificity mitogen-activated protein kinase kinase"/>
    <property type="match status" value="2"/>
</dbReference>
<dbReference type="AlphaFoldDB" id="Q4S8I5"/>
<dbReference type="EMBL" id="CAAE01014705">
    <property type="protein sequence ID" value="CAG03047.1"/>
    <property type="molecule type" value="Genomic_DNA"/>
</dbReference>
<feature type="domain" description="Protein kinase" evidence="12">
    <location>
        <begin position="393"/>
        <end position="703"/>
    </location>
</feature>
<reference evidence="13" key="2">
    <citation type="submission" date="2004-02" db="EMBL/GenBank/DDBJ databases">
        <authorList>
            <consortium name="Genoscope"/>
            <consortium name="Whitehead Institute Centre for Genome Research"/>
        </authorList>
    </citation>
    <scope>NUCLEOTIDE SEQUENCE</scope>
</reference>
<evidence type="ECO:0000256" key="10">
    <source>
        <dbReference type="ARBA" id="ARBA00051693"/>
    </source>
</evidence>
<dbReference type="EC" id="2.7.12.2" evidence="7"/>
<evidence type="ECO:0000259" key="12">
    <source>
        <dbReference type="PROSITE" id="PS50011"/>
    </source>
</evidence>
<evidence type="ECO:0000256" key="8">
    <source>
        <dbReference type="ARBA" id="ARBA00049014"/>
    </source>
</evidence>
<comment type="caution">
    <text evidence="13">The sequence shown here is derived from an EMBL/GenBank/DDBJ whole genome shotgun (WGS) entry which is preliminary data.</text>
</comment>
<dbReference type="SUPFAM" id="SSF56112">
    <property type="entry name" value="Protein kinase-like (PK-like)"/>
    <property type="match status" value="2"/>
</dbReference>
<name>Q4S8I5_TETNG</name>
<evidence type="ECO:0000256" key="5">
    <source>
        <dbReference type="ARBA" id="ARBA00022840"/>
    </source>
</evidence>
<keyword evidence="4" id="KW-0418">Kinase</keyword>
<keyword evidence="1" id="KW-0723">Serine/threonine-protein kinase</keyword>
<protein>
    <recommendedName>
        <fullName evidence="7">mitogen-activated protein kinase kinase</fullName>
        <ecNumber evidence="7">2.7.12.2</ecNumber>
    </recommendedName>
</protein>
<comment type="catalytic activity">
    <reaction evidence="9">
        <text>L-threonyl-[protein] + ATP = O-phospho-L-threonyl-[protein] + ADP + H(+)</text>
        <dbReference type="Rhea" id="RHEA:46608"/>
        <dbReference type="Rhea" id="RHEA-COMP:11060"/>
        <dbReference type="Rhea" id="RHEA-COMP:11605"/>
        <dbReference type="ChEBI" id="CHEBI:15378"/>
        <dbReference type="ChEBI" id="CHEBI:30013"/>
        <dbReference type="ChEBI" id="CHEBI:30616"/>
        <dbReference type="ChEBI" id="CHEBI:61977"/>
        <dbReference type="ChEBI" id="CHEBI:456216"/>
        <dbReference type="EC" id="2.7.12.2"/>
    </reaction>
</comment>
<dbReference type="GO" id="GO:0004674">
    <property type="term" value="F:protein serine/threonine kinase activity"/>
    <property type="evidence" value="ECO:0007669"/>
    <property type="project" value="UniProtKB-KW"/>
</dbReference>
<accession>Q4S8I5</accession>
<evidence type="ECO:0000256" key="2">
    <source>
        <dbReference type="ARBA" id="ARBA00022679"/>
    </source>
</evidence>
<dbReference type="OrthoDB" id="10252354at2759"/>
<comment type="catalytic activity">
    <reaction evidence="8">
        <text>L-seryl-[protein] + ATP = O-phospho-L-seryl-[protein] + ADP + H(+)</text>
        <dbReference type="Rhea" id="RHEA:17989"/>
        <dbReference type="Rhea" id="RHEA-COMP:9863"/>
        <dbReference type="Rhea" id="RHEA-COMP:11604"/>
        <dbReference type="ChEBI" id="CHEBI:15378"/>
        <dbReference type="ChEBI" id="CHEBI:29999"/>
        <dbReference type="ChEBI" id="CHEBI:30616"/>
        <dbReference type="ChEBI" id="CHEBI:83421"/>
        <dbReference type="ChEBI" id="CHEBI:456216"/>
        <dbReference type="EC" id="2.7.12.2"/>
    </reaction>
</comment>
<dbReference type="KEGG" id="tng:GSTEN00022322G001"/>
<evidence type="ECO:0000256" key="9">
    <source>
        <dbReference type="ARBA" id="ARBA00049299"/>
    </source>
</evidence>
<sequence length="703" mass="78817">NFEVKADDLEQIAELGRGAYGVVDKMRHVPSGLIMAVKVSERSGPVGLRPSEVLVENLSLPPSPPTPASCQRIRATVNTQEQKRLLMDLDISMRTVDCLYTITFYGALFREGDVWICMELMDTSLDKFYKQVVEKGLTIPEDILGKIAVSIVKALEHLHSSLQVIHRDVKPSNVLINTQGQVKMCDFGISGYLVDSVAKTMDAGCKPYMAVKDGAQYSRADTRGRQGVGSRLCMTFDLTCPRVQQPERINPETNQKGYNIKSDIWSLGITMVNKVFASFLPMSSPLGGVFTRGVLFRLPSRGQIELAILRFPYDSWGTPFQQLKQVVEEPSPQLPADQFSPEFVDFSSQCLKKVSKERPTYAELMTTADLQVSLVTCTHYRCPLNFEVKADDLEQIAELGRGAYGVVDKMRHRIRATVNTQEQKRLLMDLDISMRTVDCLYTITFYGAFFREGDVWICMELMDTSLDKFYKQVVEKGLTIPEDILGKIAVSIVKALEHLHSSLQVIHRDVKPSNVLINTQGQVKMCDFGISGYLVDSVAKTMDAGCKPYMAVKDGAQYSRADTRGRQGVGSRLCMTFDLTCPRVQQPERINPETNQKGYNIKSDIWSLGITMRRFVSSSVPRPDRAGHLRFPYDSWGTPFQQLKQVVEEPSPQLPADQFSPEFVDFSSQCNILSSPPTTPKKLTWRALSKSSWGTEGPPEDTR</sequence>
<evidence type="ECO:0000256" key="4">
    <source>
        <dbReference type="ARBA" id="ARBA00022777"/>
    </source>
</evidence>
<feature type="domain" description="Protein kinase" evidence="12">
    <location>
        <begin position="9"/>
        <end position="374"/>
    </location>
</feature>
<dbReference type="PROSITE" id="PS00108">
    <property type="entry name" value="PROTEIN_KINASE_ST"/>
    <property type="match status" value="2"/>
</dbReference>
<evidence type="ECO:0000256" key="7">
    <source>
        <dbReference type="ARBA" id="ARBA00038999"/>
    </source>
</evidence>
<dbReference type="PANTHER" id="PTHR48013:SF12">
    <property type="entry name" value="DUAL SPECIFICITY MITOGEN-ACTIVATED PROTEIN KINASE KINASE 6"/>
    <property type="match status" value="1"/>
</dbReference>
<dbReference type="Pfam" id="PF00069">
    <property type="entry name" value="Pkinase"/>
    <property type="match status" value="2"/>
</dbReference>
<dbReference type="InterPro" id="IPR011009">
    <property type="entry name" value="Kinase-like_dom_sf"/>
</dbReference>
<comment type="catalytic activity">
    <reaction evidence="10">
        <text>L-tyrosyl-[protein] + ATP = O-phospho-L-tyrosyl-[protein] + ADP + H(+)</text>
        <dbReference type="Rhea" id="RHEA:10596"/>
        <dbReference type="Rhea" id="RHEA-COMP:10136"/>
        <dbReference type="Rhea" id="RHEA-COMP:20101"/>
        <dbReference type="ChEBI" id="CHEBI:15378"/>
        <dbReference type="ChEBI" id="CHEBI:30616"/>
        <dbReference type="ChEBI" id="CHEBI:46858"/>
        <dbReference type="ChEBI" id="CHEBI:61978"/>
        <dbReference type="ChEBI" id="CHEBI:456216"/>
        <dbReference type="EC" id="2.7.12.2"/>
    </reaction>
</comment>
<keyword evidence="2" id="KW-0808">Transferase</keyword>
<dbReference type="Gene3D" id="1.10.510.10">
    <property type="entry name" value="Transferase(Phosphotransferase) domain 1"/>
    <property type="match status" value="2"/>
</dbReference>
<evidence type="ECO:0000256" key="11">
    <source>
        <dbReference type="SAM" id="MobiDB-lite"/>
    </source>
</evidence>